<comment type="caution">
    <text evidence="7">The sequence shown here is derived from an EMBL/GenBank/DDBJ whole genome shotgun (WGS) entry which is preliminary data.</text>
</comment>
<dbReference type="GO" id="GO:0004634">
    <property type="term" value="F:phosphopyruvate hydratase activity"/>
    <property type="evidence" value="ECO:0007669"/>
    <property type="project" value="UniProtKB-EC"/>
</dbReference>
<dbReference type="EC" id="4.2.1.11" evidence="3"/>
<dbReference type="InterPro" id="IPR029017">
    <property type="entry name" value="Enolase-like_N"/>
</dbReference>
<dbReference type="EMBL" id="BTGU01000055">
    <property type="protein sequence ID" value="GMN55102.1"/>
    <property type="molecule type" value="Genomic_DNA"/>
</dbReference>
<evidence type="ECO:0000256" key="1">
    <source>
        <dbReference type="ARBA" id="ARBA00005031"/>
    </source>
</evidence>
<organism evidence="7 8">
    <name type="scientific">Ficus carica</name>
    <name type="common">Common fig</name>
    <dbReference type="NCBI Taxonomy" id="3494"/>
    <lineage>
        <taxon>Eukaryota</taxon>
        <taxon>Viridiplantae</taxon>
        <taxon>Streptophyta</taxon>
        <taxon>Embryophyta</taxon>
        <taxon>Tracheophyta</taxon>
        <taxon>Spermatophyta</taxon>
        <taxon>Magnoliopsida</taxon>
        <taxon>eudicotyledons</taxon>
        <taxon>Gunneridae</taxon>
        <taxon>Pentapetalae</taxon>
        <taxon>rosids</taxon>
        <taxon>fabids</taxon>
        <taxon>Rosales</taxon>
        <taxon>Moraceae</taxon>
        <taxon>Ficeae</taxon>
        <taxon>Ficus</taxon>
    </lineage>
</organism>
<feature type="domain" description="Enolase C-terminal TIM barrel" evidence="6">
    <location>
        <begin position="59"/>
        <end position="247"/>
    </location>
</feature>
<proteinExistence type="inferred from homology"/>
<keyword evidence="8" id="KW-1185">Reference proteome</keyword>
<comment type="similarity">
    <text evidence="2">Belongs to the enolase family.</text>
</comment>
<dbReference type="AlphaFoldDB" id="A0AA88APL8"/>
<evidence type="ECO:0000256" key="5">
    <source>
        <dbReference type="ARBA" id="ARBA00023239"/>
    </source>
</evidence>
<dbReference type="GO" id="GO:0000287">
    <property type="term" value="F:magnesium ion binding"/>
    <property type="evidence" value="ECO:0007669"/>
    <property type="project" value="InterPro"/>
</dbReference>
<dbReference type="Gene3D" id="3.20.20.120">
    <property type="entry name" value="Enolase-like C-terminal domain"/>
    <property type="match status" value="2"/>
</dbReference>
<dbReference type="PANTHER" id="PTHR11902">
    <property type="entry name" value="ENOLASE"/>
    <property type="match status" value="1"/>
</dbReference>
<dbReference type="SMART" id="SM01192">
    <property type="entry name" value="Enolase_C"/>
    <property type="match status" value="1"/>
</dbReference>
<dbReference type="InterPro" id="IPR020810">
    <property type="entry name" value="Enolase_C"/>
</dbReference>
<gene>
    <name evidence="7" type="ORF">TIFTF001_024233</name>
</gene>
<evidence type="ECO:0000313" key="8">
    <source>
        <dbReference type="Proteomes" id="UP001187192"/>
    </source>
</evidence>
<evidence type="ECO:0000256" key="2">
    <source>
        <dbReference type="ARBA" id="ARBA00009604"/>
    </source>
</evidence>
<evidence type="ECO:0000256" key="3">
    <source>
        <dbReference type="ARBA" id="ARBA00012058"/>
    </source>
</evidence>
<reference evidence="7" key="1">
    <citation type="submission" date="2023-07" db="EMBL/GenBank/DDBJ databases">
        <title>draft genome sequence of fig (Ficus carica).</title>
        <authorList>
            <person name="Takahashi T."/>
            <person name="Nishimura K."/>
        </authorList>
    </citation>
    <scope>NUCLEOTIDE SEQUENCE</scope>
</reference>
<keyword evidence="5" id="KW-0456">Lyase</keyword>
<accession>A0AA88APL8</accession>
<dbReference type="Proteomes" id="UP001187192">
    <property type="component" value="Unassembled WGS sequence"/>
</dbReference>
<evidence type="ECO:0000313" key="7">
    <source>
        <dbReference type="EMBL" id="GMN55102.1"/>
    </source>
</evidence>
<name>A0AA88APL8_FICCA</name>
<dbReference type="InterPro" id="IPR000941">
    <property type="entry name" value="Enolase"/>
</dbReference>
<dbReference type="PRINTS" id="PR00148">
    <property type="entry name" value="ENOLASE"/>
</dbReference>
<evidence type="ECO:0000259" key="6">
    <source>
        <dbReference type="SMART" id="SM01192"/>
    </source>
</evidence>
<comment type="pathway">
    <text evidence="1">Carbohydrate degradation; glycolysis; pyruvate from D-glyceraldehyde 3-phosphate: step 4/5.</text>
</comment>
<dbReference type="GO" id="GO:0000015">
    <property type="term" value="C:phosphopyruvate hydratase complex"/>
    <property type="evidence" value="ECO:0007669"/>
    <property type="project" value="InterPro"/>
</dbReference>
<sequence>MTKMVEQQLALEHENGKKSKQKLFRNAVLAVSLAICKAAAAYQEVELFTHISSLASNDMRMLPVSAYNVMKAHSHPTNKLAMQLQEYILVPMGGFLDDGGSAHECAIICSIEDGVFIFFFYTDMKESLELLKTAIGEAGFTGRVLIGLDVASSASASDKVNVSKIKEENSKNEGYHLKKMNEIGSLTECIAAANFTKRAGWSCILATYGCGSGEITETSFADLSVGLSVVGFRSRMELPQDIKFHYKIGWFAFLEHTLKYEAMYGGIRYIAMRVRDLRMGRQIHGLVTLSLSPDQA</sequence>
<keyword evidence="4" id="KW-0324">Glycolysis</keyword>
<dbReference type="InterPro" id="IPR036849">
    <property type="entry name" value="Enolase-like_C_sf"/>
</dbReference>
<dbReference type="Pfam" id="PF00113">
    <property type="entry name" value="Enolase_C"/>
    <property type="match status" value="2"/>
</dbReference>
<dbReference type="PANTHER" id="PTHR11902:SF46">
    <property type="entry name" value="ENOLASE 2"/>
    <property type="match status" value="1"/>
</dbReference>
<protein>
    <recommendedName>
        <fullName evidence="3">phosphopyruvate hydratase</fullName>
        <ecNumber evidence="3">4.2.1.11</ecNumber>
    </recommendedName>
</protein>
<dbReference type="GO" id="GO:0006096">
    <property type="term" value="P:glycolytic process"/>
    <property type="evidence" value="ECO:0007669"/>
    <property type="project" value="UniProtKB-KW"/>
</dbReference>
<dbReference type="SUPFAM" id="SSF54826">
    <property type="entry name" value="Enolase N-terminal domain-like"/>
    <property type="match status" value="1"/>
</dbReference>
<evidence type="ECO:0000256" key="4">
    <source>
        <dbReference type="ARBA" id="ARBA00023152"/>
    </source>
</evidence>
<dbReference type="SUPFAM" id="SSF51604">
    <property type="entry name" value="Enolase C-terminal domain-like"/>
    <property type="match status" value="1"/>
</dbReference>